<dbReference type="EMBL" id="MZNU01000435">
    <property type="protein sequence ID" value="OWO97536.1"/>
    <property type="molecule type" value="Genomic_DNA"/>
</dbReference>
<evidence type="ECO:0000256" key="1">
    <source>
        <dbReference type="ARBA" id="ARBA00009574"/>
    </source>
</evidence>
<accession>A0A218YRS1</accession>
<feature type="compositionally biased region" description="Polar residues" evidence="5">
    <location>
        <begin position="265"/>
        <end position="276"/>
    </location>
</feature>
<feature type="region of interest" description="Disordered" evidence="5">
    <location>
        <begin position="357"/>
        <end position="390"/>
    </location>
</feature>
<feature type="region of interest" description="Disordered" evidence="5">
    <location>
        <begin position="56"/>
        <end position="83"/>
    </location>
</feature>
<evidence type="ECO:0000256" key="4">
    <source>
        <dbReference type="SAM" id="Coils"/>
    </source>
</evidence>
<keyword evidence="3 4" id="KW-0175">Coiled coil</keyword>
<dbReference type="PANTHER" id="PTHR15157">
    <property type="entry name" value="UV RADIATION RESISTANCE-ASSOCIATED GENE PROTEIN"/>
    <property type="match status" value="1"/>
</dbReference>
<feature type="compositionally biased region" description="Polar residues" evidence="5">
    <location>
        <begin position="65"/>
        <end position="74"/>
    </location>
</feature>
<feature type="region of interest" description="Disordered" evidence="5">
    <location>
        <begin position="264"/>
        <end position="289"/>
    </location>
</feature>
<dbReference type="InParanoid" id="A0A218YRS1"/>
<evidence type="ECO:0000313" key="6">
    <source>
        <dbReference type="EMBL" id="OWO97536.1"/>
    </source>
</evidence>
<feature type="coiled-coil region" evidence="4">
    <location>
        <begin position="89"/>
        <end position="116"/>
    </location>
</feature>
<feature type="region of interest" description="Disordered" evidence="5">
    <location>
        <begin position="547"/>
        <end position="582"/>
    </location>
</feature>
<evidence type="ECO:0000256" key="3">
    <source>
        <dbReference type="ARBA" id="ARBA00023054"/>
    </source>
</evidence>
<keyword evidence="7" id="KW-1185">Reference proteome</keyword>
<proteinExistence type="inferred from homology"/>
<dbReference type="AlphaFoldDB" id="A0A218YRS1"/>
<dbReference type="InterPro" id="IPR018791">
    <property type="entry name" value="UV_resistance/autophagy_Atg14"/>
</dbReference>
<evidence type="ECO:0000313" key="7">
    <source>
        <dbReference type="Proteomes" id="UP000242519"/>
    </source>
</evidence>
<feature type="compositionally biased region" description="Low complexity" evidence="5">
    <location>
        <begin position="359"/>
        <end position="376"/>
    </location>
</feature>
<dbReference type="GO" id="GO:0035493">
    <property type="term" value="P:SNARE complex assembly"/>
    <property type="evidence" value="ECO:0007669"/>
    <property type="project" value="TreeGrafter"/>
</dbReference>
<dbReference type="GO" id="GO:0000323">
    <property type="term" value="C:lytic vacuole"/>
    <property type="evidence" value="ECO:0007669"/>
    <property type="project" value="TreeGrafter"/>
</dbReference>
<evidence type="ECO:0000256" key="2">
    <source>
        <dbReference type="ARBA" id="ARBA00013807"/>
    </source>
</evidence>
<feature type="compositionally biased region" description="Low complexity" evidence="5">
    <location>
        <begin position="549"/>
        <end position="567"/>
    </location>
</feature>
<dbReference type="OrthoDB" id="16772at2759"/>
<protein>
    <recommendedName>
        <fullName evidence="2">Autophagy-related protein 14</fullName>
    </recommendedName>
</protein>
<dbReference type="Proteomes" id="UP000242519">
    <property type="component" value="Unassembled WGS sequence"/>
</dbReference>
<evidence type="ECO:0000256" key="5">
    <source>
        <dbReference type="SAM" id="MobiDB-lite"/>
    </source>
</evidence>
<dbReference type="GO" id="GO:0000149">
    <property type="term" value="F:SNARE binding"/>
    <property type="evidence" value="ECO:0007669"/>
    <property type="project" value="TreeGrafter"/>
</dbReference>
<sequence>MQCDICFRAGGHGEKKLHFLCPTDARNLLYEPRIQNARVLLESDALNLQVTSLLSNDKSKEDKATSQASPTSMEAVSMSAEKDQTIDRTQQIITRADELRAKVDLAKNEIAKRKAMISRRNSDLASATNGVDTRRARQIEDVEKATRMTKYKWNQVHATTASSRAFLCGEAAKLYGLKRARTNTGGEEFQIGGVAIVDLKSLNTASPAQISTALSHTVHLLMLSTHYLAIRLPAEITLPHRDYPLPTIFPIPSSYKYIDVPFPGTTPSQSSNTSPADSRYTESRNHPHPRPLFITKPLPLLATEDPSGYGLFLEGITLLAYDVAWVCKSQGIPVGDENGFEDICNIGRNLYHLLIGPKPRSAPSSRAPPSAQSTPTKGSRDTEVESDGSKATITTVGRYSHGTAHSFLGSAEGTEFIRSWKLLSPMKLVDKLKGKLLSEVANAEWEVLDADAWAVDDEPGRDALVVGEEHERERNRGMQSFMSMRTVVETAETLGGEGERKPGTSGIDCAGHTHYDRNDCSLVGVVKMSPHVVLTWVHLATLPESSPDSSLAVSAGSQASAAQPPLADNCDAGPTNRSPSHDVMESDVSLIVQGISGREKLGAQENGVVGSRASLGRVSLEYFRAQRQEMGWRAVGEELERWSVDGWMGEWVNGCASRLACLLRT</sequence>
<dbReference type="GO" id="GO:0005768">
    <property type="term" value="C:endosome"/>
    <property type="evidence" value="ECO:0007669"/>
    <property type="project" value="TreeGrafter"/>
</dbReference>
<comment type="similarity">
    <text evidence="1">Belongs to the ATG14 family.</text>
</comment>
<dbReference type="PANTHER" id="PTHR15157:SF13">
    <property type="entry name" value="AUTOPHAGY-RELATED PROTEIN 14"/>
    <property type="match status" value="1"/>
</dbReference>
<dbReference type="Pfam" id="PF10186">
    <property type="entry name" value="ATG14"/>
    <property type="match status" value="1"/>
</dbReference>
<gene>
    <name evidence="6" type="ORF">B2J93_9157</name>
</gene>
<dbReference type="GO" id="GO:0032991">
    <property type="term" value="C:protein-containing complex"/>
    <property type="evidence" value="ECO:0007669"/>
    <property type="project" value="UniProtKB-ARBA"/>
</dbReference>
<organism evidence="6 7">
    <name type="scientific">Diplocarpon coronariae</name>
    <dbReference type="NCBI Taxonomy" id="2795749"/>
    <lineage>
        <taxon>Eukaryota</taxon>
        <taxon>Fungi</taxon>
        <taxon>Dikarya</taxon>
        <taxon>Ascomycota</taxon>
        <taxon>Pezizomycotina</taxon>
        <taxon>Leotiomycetes</taxon>
        <taxon>Helotiales</taxon>
        <taxon>Drepanopezizaceae</taxon>
        <taxon>Diplocarpon</taxon>
    </lineage>
</organism>
<comment type="caution">
    <text evidence="6">The sequence shown here is derived from an EMBL/GenBank/DDBJ whole genome shotgun (WGS) entry which is preliminary data.</text>
</comment>
<reference evidence="6 7" key="1">
    <citation type="submission" date="2017-04" db="EMBL/GenBank/DDBJ databases">
        <title>Draft genome sequence of Marssonina coronaria NL1: causal agent of apple blotch.</title>
        <authorList>
            <person name="Cheng Q."/>
        </authorList>
    </citation>
    <scope>NUCLEOTIDE SEQUENCE [LARGE SCALE GENOMIC DNA]</scope>
    <source>
        <strain evidence="6 7">NL1</strain>
    </source>
</reference>
<name>A0A218YRS1_9HELO</name>